<accession>U1N341</accession>
<organism evidence="1 2">
    <name type="scientific">Haloquadratum walsbyi J07HQW1</name>
    <dbReference type="NCBI Taxonomy" id="1238424"/>
    <lineage>
        <taxon>Archaea</taxon>
        <taxon>Methanobacteriati</taxon>
        <taxon>Methanobacteriota</taxon>
        <taxon>Stenosarchaea group</taxon>
        <taxon>Halobacteria</taxon>
        <taxon>Halobacteriales</taxon>
        <taxon>Haloferacaceae</taxon>
        <taxon>Haloquadratum</taxon>
    </lineage>
</organism>
<evidence type="ECO:0000313" key="2">
    <source>
        <dbReference type="Proteomes" id="UP000030649"/>
    </source>
</evidence>
<reference evidence="1 2" key="1">
    <citation type="journal article" date="2013" name="PLoS ONE">
        <title>Assembly-driven community genomics of a hypersaline microbial ecosystem.</title>
        <authorList>
            <person name="Podell S."/>
            <person name="Ugalde J.A."/>
            <person name="Narasingarao P."/>
            <person name="Banfield J.F."/>
            <person name="Heidelberg K.B."/>
            <person name="Allen E.E."/>
        </authorList>
    </citation>
    <scope>NUCLEOTIDE SEQUENCE [LARGE SCALE GENOMIC DNA]</scope>
    <source>
        <strain evidence="2">J07HQW1</strain>
    </source>
</reference>
<sequence>MRLITWVQLKLSFAQYTHDIALSKVDAARERGLNCAIDFGTVRFGSREEVPSSKK</sequence>
<name>U1N341_9EURY</name>
<proteinExistence type="predicted"/>
<evidence type="ECO:0000313" key="1">
    <source>
        <dbReference type="EMBL" id="ERG90925.1"/>
    </source>
</evidence>
<dbReference type="AlphaFoldDB" id="U1N341"/>
<dbReference type="EMBL" id="KE356560">
    <property type="protein sequence ID" value="ERG90925.1"/>
    <property type="molecule type" value="Genomic_DNA"/>
</dbReference>
<gene>
    <name evidence="1" type="ORF">J07HQW1_00956</name>
</gene>
<dbReference type="HOGENOM" id="CLU_3020904_0_0_2"/>
<protein>
    <submittedName>
        <fullName evidence="1">Uncharacterized protein</fullName>
    </submittedName>
</protein>
<dbReference type="Proteomes" id="UP000030649">
    <property type="component" value="Unassembled WGS sequence"/>
</dbReference>